<dbReference type="InParanoid" id="A7RXJ2"/>
<dbReference type="Gene3D" id="1.10.10.10">
    <property type="entry name" value="Winged helix-like DNA-binding domain superfamily/Winged helix DNA-binding domain"/>
    <property type="match status" value="1"/>
</dbReference>
<dbReference type="Pfam" id="PF02319">
    <property type="entry name" value="WHD_E2F_TDP"/>
    <property type="match status" value="1"/>
</dbReference>
<dbReference type="InterPro" id="IPR036390">
    <property type="entry name" value="WH_DNA-bd_sf"/>
</dbReference>
<dbReference type="GO" id="GO:0005667">
    <property type="term" value="C:transcription regulator complex"/>
    <property type="evidence" value="ECO:0007669"/>
    <property type="project" value="InterPro"/>
</dbReference>
<dbReference type="InterPro" id="IPR032198">
    <property type="entry name" value="E2F_CC-MB"/>
</dbReference>
<dbReference type="AlphaFoldDB" id="A7RXJ2"/>
<dbReference type="OMA" id="YPSARSC"/>
<evidence type="ECO:0000256" key="3">
    <source>
        <dbReference type="ARBA" id="ARBA00023125"/>
    </source>
</evidence>
<dbReference type="GO" id="GO:0006357">
    <property type="term" value="P:regulation of transcription by RNA polymerase II"/>
    <property type="evidence" value="ECO:0007669"/>
    <property type="project" value="InterPro"/>
</dbReference>
<evidence type="ECO:0000313" key="7">
    <source>
        <dbReference type="EMBL" id="EDO43783.1"/>
    </source>
</evidence>
<evidence type="ECO:0000256" key="2">
    <source>
        <dbReference type="ARBA" id="ARBA00023015"/>
    </source>
</evidence>
<name>A7RXJ2_NEMVE</name>
<evidence type="ECO:0000256" key="5">
    <source>
        <dbReference type="RuleBase" id="RU003796"/>
    </source>
</evidence>
<dbReference type="InterPro" id="IPR037241">
    <property type="entry name" value="E2F-DP_heterodim"/>
</dbReference>
<dbReference type="Proteomes" id="UP000001593">
    <property type="component" value="Unassembled WGS sequence"/>
</dbReference>
<dbReference type="InterPro" id="IPR015633">
    <property type="entry name" value="E2F"/>
</dbReference>
<evidence type="ECO:0000313" key="8">
    <source>
        <dbReference type="Proteomes" id="UP000001593"/>
    </source>
</evidence>
<evidence type="ECO:0000256" key="4">
    <source>
        <dbReference type="ARBA" id="ARBA00023163"/>
    </source>
</evidence>
<evidence type="ECO:0000259" key="6">
    <source>
        <dbReference type="SMART" id="SM01372"/>
    </source>
</evidence>
<dbReference type="SMART" id="SM01372">
    <property type="entry name" value="E2F_TDP"/>
    <property type="match status" value="1"/>
</dbReference>
<dbReference type="GO" id="GO:0046983">
    <property type="term" value="F:protein dimerization activity"/>
    <property type="evidence" value="ECO:0007669"/>
    <property type="project" value="InterPro"/>
</dbReference>
<accession>A7RXJ2</accession>
<keyword evidence="4 5" id="KW-0804">Transcription</keyword>
<dbReference type="Gene3D" id="6.10.250.540">
    <property type="match status" value="1"/>
</dbReference>
<evidence type="ECO:0000256" key="1">
    <source>
        <dbReference type="ARBA" id="ARBA00010940"/>
    </source>
</evidence>
<dbReference type="EMBL" id="DS469550">
    <property type="protein sequence ID" value="EDO43783.1"/>
    <property type="molecule type" value="Genomic_DNA"/>
</dbReference>
<dbReference type="eggNOG" id="KOG2577">
    <property type="taxonomic scope" value="Eukaryota"/>
</dbReference>
<reference evidence="7 8" key="1">
    <citation type="journal article" date="2007" name="Science">
        <title>Sea anemone genome reveals ancestral eumetazoan gene repertoire and genomic organization.</title>
        <authorList>
            <person name="Putnam N.H."/>
            <person name="Srivastava M."/>
            <person name="Hellsten U."/>
            <person name="Dirks B."/>
            <person name="Chapman J."/>
            <person name="Salamov A."/>
            <person name="Terry A."/>
            <person name="Shapiro H."/>
            <person name="Lindquist E."/>
            <person name="Kapitonov V.V."/>
            <person name="Jurka J."/>
            <person name="Genikhovich G."/>
            <person name="Grigoriev I.V."/>
            <person name="Lucas S.M."/>
            <person name="Steele R.E."/>
            <person name="Finnerty J.R."/>
            <person name="Technau U."/>
            <person name="Martindale M.Q."/>
            <person name="Rokhsar D.S."/>
        </authorList>
    </citation>
    <scope>NUCLEOTIDE SEQUENCE [LARGE SCALE GENOMIC DNA]</scope>
    <source>
        <strain evidence="8">CH2 X CH6</strain>
    </source>
</reference>
<proteinExistence type="inferred from homology"/>
<gene>
    <name evidence="7" type="ORF">NEMVEDRAFT_v1g96966</name>
</gene>
<dbReference type="STRING" id="45351.A7RXJ2"/>
<keyword evidence="8" id="KW-1185">Reference proteome</keyword>
<dbReference type="PANTHER" id="PTHR12081:SF18">
    <property type="entry name" value="TRANSCRIPTION FACTOR E2F2-RELATED"/>
    <property type="match status" value="1"/>
</dbReference>
<dbReference type="Pfam" id="PF16421">
    <property type="entry name" value="E2F_CC-MB"/>
    <property type="match status" value="1"/>
</dbReference>
<comment type="similarity">
    <text evidence="1 5">Belongs to the E2F/DP family.</text>
</comment>
<keyword evidence="3 5" id="KW-0238">DNA-binding</keyword>
<dbReference type="SUPFAM" id="SSF46785">
    <property type="entry name" value="Winged helix' DNA-binding domain"/>
    <property type="match status" value="1"/>
</dbReference>
<dbReference type="GO" id="GO:0005634">
    <property type="term" value="C:nucleus"/>
    <property type="evidence" value="ECO:0007669"/>
    <property type="project" value="UniProtKB-SubCell"/>
</dbReference>
<dbReference type="GO" id="GO:0000978">
    <property type="term" value="F:RNA polymerase II cis-regulatory region sequence-specific DNA binding"/>
    <property type="evidence" value="ECO:0007669"/>
    <property type="project" value="InterPro"/>
</dbReference>
<feature type="non-terminal residue" evidence="7">
    <location>
        <position position="146"/>
    </location>
</feature>
<dbReference type="InterPro" id="IPR036388">
    <property type="entry name" value="WH-like_DNA-bd_sf"/>
</dbReference>
<dbReference type="HOGENOM" id="CLU_032091_4_3_1"/>
<dbReference type="SUPFAM" id="SSF144074">
    <property type="entry name" value="E2F-DP heterodimerization region"/>
    <property type="match status" value="1"/>
</dbReference>
<dbReference type="PANTHER" id="PTHR12081">
    <property type="entry name" value="TRANSCRIPTION FACTOR E2F"/>
    <property type="match status" value="1"/>
</dbReference>
<dbReference type="PhylomeDB" id="A7RXJ2"/>
<dbReference type="InterPro" id="IPR003316">
    <property type="entry name" value="E2F_WHTH_DNA-bd_dom"/>
</dbReference>
<keyword evidence="5" id="KW-0539">Nucleus</keyword>
<keyword evidence="2 5" id="KW-0805">Transcription regulation</keyword>
<organism evidence="7 8">
    <name type="scientific">Nematostella vectensis</name>
    <name type="common">Starlet sea anemone</name>
    <dbReference type="NCBI Taxonomy" id="45351"/>
    <lineage>
        <taxon>Eukaryota</taxon>
        <taxon>Metazoa</taxon>
        <taxon>Cnidaria</taxon>
        <taxon>Anthozoa</taxon>
        <taxon>Hexacorallia</taxon>
        <taxon>Actiniaria</taxon>
        <taxon>Edwardsiidae</taxon>
        <taxon>Nematostella</taxon>
    </lineage>
</organism>
<protein>
    <recommendedName>
        <fullName evidence="6">E2F/DP family winged-helix DNA-binding domain-containing protein</fullName>
    </recommendedName>
</protein>
<feature type="domain" description="E2F/DP family winged-helix DNA-binding" evidence="6">
    <location>
        <begin position="1"/>
        <end position="58"/>
    </location>
</feature>
<sequence length="146" mass="16250">MTKSLISLMNNSPNGVADINEAATRMCVDKRRIYDIVNIMEGAGVVQRLTKTSVKMRTQSQNDLLASRQALLESEIADLSKEENYLDQLITSANDLMQVLTRTDEAERYPLIETTHVQRIASLADQTVIVIKSPPGSLLTVPYPDE</sequence>
<comment type="subcellular location">
    <subcellularLocation>
        <location evidence="5">Nucleus</location>
    </subcellularLocation>
</comment>